<evidence type="ECO:0000256" key="4">
    <source>
        <dbReference type="ARBA" id="ARBA00022989"/>
    </source>
</evidence>
<name>A0A3Q8D087_9LACO</name>
<comment type="subcellular location">
    <subcellularLocation>
        <location evidence="1">Cell membrane</location>
        <topology evidence="1">Multi-pass membrane protein</topology>
    </subcellularLocation>
</comment>
<dbReference type="InterPro" id="IPR036866">
    <property type="entry name" value="RibonucZ/Hydroxyglut_hydro"/>
</dbReference>
<evidence type="ECO:0000313" key="10">
    <source>
        <dbReference type="Proteomes" id="UP000324497"/>
    </source>
</evidence>
<keyword evidence="2" id="KW-1003">Cell membrane</keyword>
<dbReference type="InterPro" id="IPR001279">
    <property type="entry name" value="Metallo-B-lactamas"/>
</dbReference>
<dbReference type="PANTHER" id="PTHR30619:SF7">
    <property type="entry name" value="BETA-LACTAMASE DOMAIN PROTEIN"/>
    <property type="match status" value="1"/>
</dbReference>
<dbReference type="Gene3D" id="3.60.15.10">
    <property type="entry name" value="Ribonuclease Z/Hydroxyacylglutathione hydrolase-like"/>
    <property type="match status" value="1"/>
</dbReference>
<feature type="domain" description="Metallo-beta-lactamase" evidence="7">
    <location>
        <begin position="478"/>
        <end position="685"/>
    </location>
</feature>
<dbReference type="InterPro" id="IPR052159">
    <property type="entry name" value="Competence_DNA_uptake"/>
</dbReference>
<proteinExistence type="predicted"/>
<feature type="transmembrane region" description="Helical" evidence="6">
    <location>
        <begin position="420"/>
        <end position="440"/>
    </location>
</feature>
<reference evidence="9 10" key="1">
    <citation type="submission" date="2016-11" db="EMBL/GenBank/DDBJ databases">
        <title>Interaction between Lactobacillus species and yeast in water kefir.</title>
        <authorList>
            <person name="Behr J."/>
            <person name="Xu D."/>
            <person name="Vogel R.F."/>
        </authorList>
    </citation>
    <scope>NUCLEOTIDE SEQUENCE [LARGE SCALE GENOMIC DNA]</scope>
    <source>
        <strain evidence="9 10">TMW 1.1827</strain>
    </source>
</reference>
<dbReference type="Pfam" id="PF03772">
    <property type="entry name" value="Competence"/>
    <property type="match status" value="1"/>
</dbReference>
<dbReference type="Proteomes" id="UP000324497">
    <property type="component" value="Chromosome"/>
</dbReference>
<evidence type="ECO:0000256" key="6">
    <source>
        <dbReference type="SAM" id="Phobius"/>
    </source>
</evidence>
<organism evidence="9 10">
    <name type="scientific">Liquorilactobacillus nagelii</name>
    <dbReference type="NCBI Taxonomy" id="82688"/>
    <lineage>
        <taxon>Bacteria</taxon>
        <taxon>Bacillati</taxon>
        <taxon>Bacillota</taxon>
        <taxon>Bacilli</taxon>
        <taxon>Lactobacillales</taxon>
        <taxon>Lactobacillaceae</taxon>
        <taxon>Liquorilactobacillus</taxon>
    </lineage>
</organism>
<feature type="transmembrane region" description="Helical" evidence="6">
    <location>
        <begin position="308"/>
        <end position="334"/>
    </location>
</feature>
<evidence type="ECO:0000259" key="7">
    <source>
        <dbReference type="Pfam" id="PF00753"/>
    </source>
</evidence>
<evidence type="ECO:0000256" key="2">
    <source>
        <dbReference type="ARBA" id="ARBA00022475"/>
    </source>
</evidence>
<feature type="transmembrane region" description="Helical" evidence="6">
    <location>
        <begin position="6"/>
        <end position="26"/>
    </location>
</feature>
<feature type="transmembrane region" description="Helical" evidence="6">
    <location>
        <begin position="369"/>
        <end position="390"/>
    </location>
</feature>
<keyword evidence="10" id="KW-1185">Reference proteome</keyword>
<dbReference type="EMBL" id="CP018180">
    <property type="protein sequence ID" value="AUJ33227.1"/>
    <property type="molecule type" value="Genomic_DNA"/>
</dbReference>
<dbReference type="InterPro" id="IPR004477">
    <property type="entry name" value="ComEC_N"/>
</dbReference>
<feature type="transmembrane region" description="Helical" evidence="6">
    <location>
        <begin position="447"/>
        <end position="466"/>
    </location>
</feature>
<accession>A0A3Q8D087</accession>
<dbReference type="AlphaFoldDB" id="A0A3Q8D087"/>
<evidence type="ECO:0000256" key="5">
    <source>
        <dbReference type="ARBA" id="ARBA00023136"/>
    </source>
</evidence>
<dbReference type="GO" id="GO:0030420">
    <property type="term" value="P:establishment of competence for transformation"/>
    <property type="evidence" value="ECO:0007669"/>
    <property type="project" value="InterPro"/>
</dbReference>
<keyword evidence="5 6" id="KW-0472">Membrane</keyword>
<feature type="domain" description="ComEC/Rec2-related protein" evidence="8">
    <location>
        <begin position="212"/>
        <end position="441"/>
    </location>
</feature>
<feature type="transmembrane region" description="Helical" evidence="6">
    <location>
        <begin position="397"/>
        <end position="414"/>
    </location>
</feature>
<feature type="transmembrane region" description="Helical" evidence="6">
    <location>
        <begin position="224"/>
        <end position="246"/>
    </location>
</feature>
<gene>
    <name evidence="9" type="ORF">BSQ50_06905</name>
</gene>
<dbReference type="Pfam" id="PF00753">
    <property type="entry name" value="Lactamase_B"/>
    <property type="match status" value="1"/>
</dbReference>
<dbReference type="PANTHER" id="PTHR30619">
    <property type="entry name" value="DNA INTERNALIZATION/COMPETENCE PROTEIN COMEC/REC2"/>
    <property type="match status" value="1"/>
</dbReference>
<sequence>MLLTLVYFEFNLVWVLLLVVLSIRVISFSQKNFIWIWILFGFGWMIWLGYWDSIQENQCLNKTHHLVNQHLVVEPDDIQIDGDLVKAKGKWLEDNQRLQIYYRIKSFAEKNVWQNQKKALKLKVSGEFEAVNGPTNENQFDYRRFLRAQLIVNQVFVTRLSYQPLDSRNKLNGLNDFLHELRVKLLDYLGKFSNPLKSYSQLLLLGYYNPDYDQQIQEINQLGLLYLFSLSGMHVFYLLRVFKWIFTYLRFTKESYQWFCLFLLPIYAFLGGLSPSLLRAVFMSWLIILGQRFCVKLSGLAAESLVLIINLIYAPLLIFSLGFQLSYLLTFILLESRNLNQIQLGFKLNCYSFPLILWHTYQWNLLTGFLTIAIMPIFDWLIVPAVILGTLLPVTTAAMNSFLSLIVSIFAWLAKLPAELVFGKPPIILVAGSIIILNLLEFSKKKKALWSMLIMAYLICGIIIRFPTHDEVVYFDIGQGDCTLIRRKFNQSLTLVDTGGKVSFYHESWRQRHSKTNGETVVANYLLSKGITRVDNLFLTHQDADHTANFSSIAQLIKFKRIIVPDGMQTNPSFIRRLKQSEVNPKRVLPASTLKYQQLAGLRLLHPFGPGTGTNQDSLTLWFKLENVSFIISGDLDQPGEKQVIQRHPRLRAKVLKTGHHGSKTSSAPEYVAQLKPMIAIISAGKNNRYGHPNQVTLATLRHFDVPFVCTAEKGMIKVYPIAGKIKISVAVQN</sequence>
<evidence type="ECO:0000313" key="9">
    <source>
        <dbReference type="EMBL" id="AUJ33227.1"/>
    </source>
</evidence>
<dbReference type="KEGG" id="lng:BSQ50_06905"/>
<evidence type="ECO:0000259" key="8">
    <source>
        <dbReference type="Pfam" id="PF03772"/>
    </source>
</evidence>
<evidence type="ECO:0000256" key="1">
    <source>
        <dbReference type="ARBA" id="ARBA00004651"/>
    </source>
</evidence>
<dbReference type="NCBIfam" id="TIGR00361">
    <property type="entry name" value="ComEC_Rec2"/>
    <property type="match status" value="1"/>
</dbReference>
<keyword evidence="3 6" id="KW-0812">Transmembrane</keyword>
<evidence type="ECO:0000256" key="3">
    <source>
        <dbReference type="ARBA" id="ARBA00022692"/>
    </source>
</evidence>
<dbReference type="CDD" id="cd07731">
    <property type="entry name" value="ComA-like_MBL-fold"/>
    <property type="match status" value="1"/>
</dbReference>
<dbReference type="GO" id="GO:0005886">
    <property type="term" value="C:plasma membrane"/>
    <property type="evidence" value="ECO:0007669"/>
    <property type="project" value="UniProtKB-SubCell"/>
</dbReference>
<protein>
    <submittedName>
        <fullName evidence="9">DNA internalization-related competence protein ComEC/Rec2</fullName>
    </submittedName>
</protein>
<dbReference type="InterPro" id="IPR035681">
    <property type="entry name" value="ComA-like_MBL"/>
</dbReference>
<dbReference type="InterPro" id="IPR004797">
    <property type="entry name" value="Competence_ComEC/Rec2"/>
</dbReference>
<keyword evidence="4 6" id="KW-1133">Transmembrane helix</keyword>
<feature type="transmembrane region" description="Helical" evidence="6">
    <location>
        <begin position="258"/>
        <end position="288"/>
    </location>
</feature>
<feature type="transmembrane region" description="Helical" evidence="6">
    <location>
        <begin position="33"/>
        <end position="51"/>
    </location>
</feature>
<dbReference type="SUPFAM" id="SSF56281">
    <property type="entry name" value="Metallo-hydrolase/oxidoreductase"/>
    <property type="match status" value="1"/>
</dbReference>
<dbReference type="NCBIfam" id="TIGR00360">
    <property type="entry name" value="ComEC_N-term"/>
    <property type="match status" value="1"/>
</dbReference>